<evidence type="ECO:0000313" key="1">
    <source>
        <dbReference type="EMBL" id="KYO54206.1"/>
    </source>
</evidence>
<dbReference type="OrthoDB" id="8905727at2"/>
<reference evidence="1 2" key="1">
    <citation type="submission" date="2015-12" db="EMBL/GenBank/DDBJ databases">
        <title>Genome sequence of Tistrella mobilis MCCC 1A02139.</title>
        <authorList>
            <person name="Lu L."/>
            <person name="Lai Q."/>
            <person name="Shao Z."/>
            <person name="Qian P."/>
        </authorList>
    </citation>
    <scope>NUCLEOTIDE SEQUENCE [LARGE SCALE GENOMIC DNA]</scope>
    <source>
        <strain evidence="1 2">MCCC 1A02139</strain>
    </source>
</reference>
<accession>A0A162LB15</accession>
<evidence type="ECO:0000313" key="2">
    <source>
        <dbReference type="Proteomes" id="UP000075787"/>
    </source>
</evidence>
<protein>
    <submittedName>
        <fullName evidence="1">Uncharacterized protein</fullName>
    </submittedName>
</protein>
<dbReference type="AlphaFoldDB" id="A0A162LB15"/>
<dbReference type="GeneID" id="97240605"/>
<gene>
    <name evidence="1" type="ORF">AUP44_25405</name>
</gene>
<dbReference type="Proteomes" id="UP000075787">
    <property type="component" value="Unassembled WGS sequence"/>
</dbReference>
<proteinExistence type="predicted"/>
<name>A0A162LB15_9PROT</name>
<sequence>MTITPPDAPVLGAAGFDLSCWPVVRGRSPAGDLAMVEAWIDALTLILDSGQRFAVVMDMPGTITADAATLIEGRKKVILWMKQRREDLAARCGGFVYLPADPAELEDLAAKTAQVAAAFPFPLHVAPDEAAAFERARSLTH</sequence>
<comment type="caution">
    <text evidence="1">The sequence shown here is derived from an EMBL/GenBank/DDBJ whole genome shotgun (WGS) entry which is preliminary data.</text>
</comment>
<dbReference type="RefSeq" id="WP_062763177.1">
    <property type="nucleotide sequence ID" value="NZ_CP121045.1"/>
</dbReference>
<dbReference type="EMBL" id="LPZR01000094">
    <property type="protein sequence ID" value="KYO54206.1"/>
    <property type="molecule type" value="Genomic_DNA"/>
</dbReference>
<organism evidence="1 2">
    <name type="scientific">Tistrella mobilis</name>
    <dbReference type="NCBI Taxonomy" id="171437"/>
    <lineage>
        <taxon>Bacteria</taxon>
        <taxon>Pseudomonadati</taxon>
        <taxon>Pseudomonadota</taxon>
        <taxon>Alphaproteobacteria</taxon>
        <taxon>Geminicoccales</taxon>
        <taxon>Geminicoccaceae</taxon>
        <taxon>Tistrella</taxon>
    </lineage>
</organism>